<dbReference type="Pfam" id="PF19279">
    <property type="entry name" value="YegS_C"/>
    <property type="match status" value="1"/>
</dbReference>
<dbReference type="EMBL" id="LQQC01000011">
    <property type="protein sequence ID" value="KXZ57717.1"/>
    <property type="molecule type" value="Genomic_DNA"/>
</dbReference>
<keyword evidence="4" id="KW-0547">Nucleotide-binding</keyword>
<gene>
    <name evidence="11" type="primary">dagK</name>
    <name evidence="11" type="ORF">Bravens_01742</name>
</gene>
<proteinExistence type="inferred from homology"/>
<keyword evidence="7" id="KW-0594">Phospholipid biosynthesis</keyword>
<dbReference type="PANTHER" id="PTHR12358:SF54">
    <property type="entry name" value="SPHINGOSINE KINASE RELATED PROTEIN"/>
    <property type="match status" value="1"/>
</dbReference>
<keyword evidence="12" id="KW-1185">Reference proteome</keyword>
<evidence type="ECO:0000256" key="3">
    <source>
        <dbReference type="ARBA" id="ARBA00022679"/>
    </source>
</evidence>
<accession>A0A150H6F0</accession>
<evidence type="ECO:0000256" key="2">
    <source>
        <dbReference type="ARBA" id="ARBA00005983"/>
    </source>
</evidence>
<evidence type="ECO:0000256" key="1">
    <source>
        <dbReference type="ARBA" id="ARBA00001946"/>
    </source>
</evidence>
<dbReference type="PROSITE" id="PS50146">
    <property type="entry name" value="DAGK"/>
    <property type="match status" value="1"/>
</dbReference>
<organism evidence="11 12">
    <name type="scientific">Brevibacterium ravenspurgense</name>
    <dbReference type="NCBI Taxonomy" id="479117"/>
    <lineage>
        <taxon>Bacteria</taxon>
        <taxon>Bacillati</taxon>
        <taxon>Actinomycetota</taxon>
        <taxon>Actinomycetes</taxon>
        <taxon>Micrococcales</taxon>
        <taxon>Brevibacteriaceae</taxon>
        <taxon>Brevibacterium</taxon>
    </lineage>
</organism>
<dbReference type="Gene3D" id="3.40.50.10330">
    <property type="entry name" value="Probable inorganic polyphosphate/atp-NAD kinase, domain 1"/>
    <property type="match status" value="1"/>
</dbReference>
<dbReference type="PATRIC" id="fig|479117.4.peg.1726"/>
<evidence type="ECO:0000256" key="6">
    <source>
        <dbReference type="ARBA" id="ARBA00022840"/>
    </source>
</evidence>
<dbReference type="GO" id="GO:0004143">
    <property type="term" value="F:ATP-dependent diacylglycerol kinase activity"/>
    <property type="evidence" value="ECO:0007669"/>
    <property type="project" value="UniProtKB-EC"/>
</dbReference>
<dbReference type="InterPro" id="IPR050187">
    <property type="entry name" value="Lipid_Phosphate_FormReg"/>
</dbReference>
<keyword evidence="5 11" id="KW-0418">Kinase</keyword>
<keyword evidence="7" id="KW-0444">Lipid biosynthesis</keyword>
<dbReference type="SMART" id="SM00046">
    <property type="entry name" value="DAGKc"/>
    <property type="match status" value="1"/>
</dbReference>
<dbReference type="InterPro" id="IPR016064">
    <property type="entry name" value="NAD/diacylglycerol_kinase_sf"/>
</dbReference>
<name>A0A150H6F0_9MICO</name>
<dbReference type="Proteomes" id="UP000243589">
    <property type="component" value="Unassembled WGS sequence"/>
</dbReference>
<keyword evidence="3 11" id="KW-0808">Transferase</keyword>
<dbReference type="InterPro" id="IPR017438">
    <property type="entry name" value="ATP-NAD_kinase_N"/>
</dbReference>
<evidence type="ECO:0000256" key="7">
    <source>
        <dbReference type="ARBA" id="ARBA00023209"/>
    </source>
</evidence>
<evidence type="ECO:0000313" key="12">
    <source>
        <dbReference type="Proteomes" id="UP000243589"/>
    </source>
</evidence>
<evidence type="ECO:0000256" key="8">
    <source>
        <dbReference type="ARBA" id="ARBA00023264"/>
    </source>
</evidence>
<evidence type="ECO:0000256" key="9">
    <source>
        <dbReference type="SAM" id="MobiDB-lite"/>
    </source>
</evidence>
<dbReference type="SUPFAM" id="SSF111331">
    <property type="entry name" value="NAD kinase/diacylglycerol kinase-like"/>
    <property type="match status" value="1"/>
</dbReference>
<comment type="caution">
    <text evidence="11">The sequence shown here is derived from an EMBL/GenBank/DDBJ whole genome shotgun (WGS) entry which is preliminary data.</text>
</comment>
<dbReference type="InterPro" id="IPR045540">
    <property type="entry name" value="YegS/DAGK_C"/>
</dbReference>
<evidence type="ECO:0000259" key="10">
    <source>
        <dbReference type="PROSITE" id="PS50146"/>
    </source>
</evidence>
<protein>
    <submittedName>
        <fullName evidence="11">Diacylglycerol kinase</fullName>
        <ecNumber evidence="11">2.7.1.107</ecNumber>
    </submittedName>
</protein>
<dbReference type="Gene3D" id="2.60.200.40">
    <property type="match status" value="1"/>
</dbReference>
<sequence length="375" mass="40525">MYFSTQTVLTILLILVVALVAYAIGHSVGALRTRRSIDSQSSSELAKVTSERESSGTSSDKQPRFAVVYNPTKPEAQEIIAAAQTEARNSRWAQPLIIPSDEEDGGVAAARRAVDEGVDLIIAAGGDGTVRAVAHVIADTDVALGLVPIGTGNLLARNTGLFFENPEWSIKIAMYGHDRHIDVIRTRTSPQAEPDTSVVMTGMGYDAAVMETVSPELKERIGWLAYVEAGSRQLTGNRTKVKMKFDDKPVQSYSIRSVLGANAGRVQAGLELLPGSRPDDGLINVLVTTPKNIAQWASVLLAVVGRRKRGLATEIVTCSSVTIEAEEELALQLDGDFAGMSDYFEMRVVHAALTLRTPTPNQRRQMRSAQWNLPG</sequence>
<evidence type="ECO:0000256" key="5">
    <source>
        <dbReference type="ARBA" id="ARBA00022777"/>
    </source>
</evidence>
<dbReference type="GO" id="GO:0005524">
    <property type="term" value="F:ATP binding"/>
    <property type="evidence" value="ECO:0007669"/>
    <property type="project" value="UniProtKB-KW"/>
</dbReference>
<comment type="cofactor">
    <cofactor evidence="1">
        <name>Mg(2+)</name>
        <dbReference type="ChEBI" id="CHEBI:18420"/>
    </cofactor>
</comment>
<dbReference type="InterPro" id="IPR001206">
    <property type="entry name" value="Diacylglycerol_kinase_cat_dom"/>
</dbReference>
<keyword evidence="6" id="KW-0067">ATP-binding</keyword>
<dbReference type="AlphaFoldDB" id="A0A150H6F0"/>
<feature type="domain" description="DAGKc" evidence="10">
    <location>
        <begin position="60"/>
        <end position="190"/>
    </location>
</feature>
<feature type="region of interest" description="Disordered" evidence="9">
    <location>
        <begin position="41"/>
        <end position="65"/>
    </location>
</feature>
<keyword evidence="7" id="KW-0443">Lipid metabolism</keyword>
<keyword evidence="8" id="KW-1208">Phospholipid metabolism</keyword>
<dbReference type="PANTHER" id="PTHR12358">
    <property type="entry name" value="SPHINGOSINE KINASE"/>
    <property type="match status" value="1"/>
</dbReference>
<reference evidence="11 12" key="1">
    <citation type="submission" date="2016-01" db="EMBL/GenBank/DDBJ databases">
        <title>Use of Whole Genome Sequencing to ascertain that Brevibacterium massiliense (Roux, Raoult 2009) is a later heterotypic synonym of Brevibacterium ravenspurgense (Mages 2008).</title>
        <authorList>
            <person name="Bernier A.-M."/>
            <person name="Burdz T."/>
            <person name="Huynh C."/>
            <person name="Pachecho A.L."/>
            <person name="Wiebe D."/>
            <person name="Bonner C."/>
            <person name="Bernard K."/>
        </authorList>
    </citation>
    <scope>NUCLEOTIDE SEQUENCE [LARGE SCALE GENOMIC DNA]</scope>
    <source>
        <strain evidence="11 12">CCUG56047</strain>
    </source>
</reference>
<comment type="similarity">
    <text evidence="2">Belongs to the diacylglycerol/lipid kinase family.</text>
</comment>
<dbReference type="GO" id="GO:0008654">
    <property type="term" value="P:phospholipid biosynthetic process"/>
    <property type="evidence" value="ECO:0007669"/>
    <property type="project" value="UniProtKB-KW"/>
</dbReference>
<dbReference type="RefSeq" id="WP_062022472.1">
    <property type="nucleotide sequence ID" value="NZ_LQQC01000011.1"/>
</dbReference>
<evidence type="ECO:0000256" key="4">
    <source>
        <dbReference type="ARBA" id="ARBA00022741"/>
    </source>
</evidence>
<dbReference type="EC" id="2.7.1.107" evidence="11"/>
<evidence type="ECO:0000313" key="11">
    <source>
        <dbReference type="EMBL" id="KXZ57717.1"/>
    </source>
</evidence>
<dbReference type="Pfam" id="PF00781">
    <property type="entry name" value="DAGK_cat"/>
    <property type="match status" value="1"/>
</dbReference>